<reference evidence="3 4" key="1">
    <citation type="submission" date="2017-07" db="EMBL/GenBank/DDBJ databases">
        <title>Niveispirillum cyanobacteriorum sp. nov., isolated from cyanobacterial aggregates in a eutrophic lake.</title>
        <authorList>
            <person name="Cai H."/>
        </authorList>
    </citation>
    <scope>NUCLEOTIDE SEQUENCE [LARGE SCALE GENOMIC DNA]</scope>
    <source>
        <strain evidence="4">TH1-14</strain>
    </source>
</reference>
<evidence type="ECO:0000256" key="1">
    <source>
        <dbReference type="ARBA" id="ARBA00006484"/>
    </source>
</evidence>
<keyword evidence="2" id="KW-0560">Oxidoreductase</keyword>
<gene>
    <name evidence="3" type="ORF">CHU95_04955</name>
</gene>
<dbReference type="OrthoDB" id="9793325at2"/>
<organism evidence="3 4">
    <name type="scientific">Niveispirillum lacus</name>
    <dbReference type="NCBI Taxonomy" id="1981099"/>
    <lineage>
        <taxon>Bacteria</taxon>
        <taxon>Pseudomonadati</taxon>
        <taxon>Pseudomonadota</taxon>
        <taxon>Alphaproteobacteria</taxon>
        <taxon>Rhodospirillales</taxon>
        <taxon>Azospirillaceae</taxon>
        <taxon>Niveispirillum</taxon>
    </lineage>
</organism>
<dbReference type="CDD" id="cd05233">
    <property type="entry name" value="SDR_c"/>
    <property type="match status" value="1"/>
</dbReference>
<comment type="similarity">
    <text evidence="1">Belongs to the short-chain dehydrogenases/reductases (SDR) family.</text>
</comment>
<dbReference type="EMBL" id="NOXU01000023">
    <property type="protein sequence ID" value="OYQ36147.1"/>
    <property type="molecule type" value="Genomic_DNA"/>
</dbReference>
<proteinExistence type="inferred from homology"/>
<dbReference type="FunFam" id="3.40.50.720:FF:000084">
    <property type="entry name" value="Short-chain dehydrogenase reductase"/>
    <property type="match status" value="1"/>
</dbReference>
<dbReference type="Pfam" id="PF13561">
    <property type="entry name" value="adh_short_C2"/>
    <property type="match status" value="1"/>
</dbReference>
<dbReference type="PRINTS" id="PR00081">
    <property type="entry name" value="GDHRDH"/>
</dbReference>
<dbReference type="RefSeq" id="WP_094454342.1">
    <property type="nucleotide sequence ID" value="NZ_NOXU01000023.1"/>
</dbReference>
<dbReference type="PANTHER" id="PTHR43943:SF17">
    <property type="entry name" value="3-PHENYLPROPIONATE-DIHYDRODIOL_CINNAMIC ACID-DIHYDRODIOL DEHYDROGENASE"/>
    <property type="match status" value="1"/>
</dbReference>
<dbReference type="PANTHER" id="PTHR43943">
    <property type="entry name" value="DEHYDROGENASE/REDUCTASE (SDR FAMILY) MEMBER 4"/>
    <property type="match status" value="1"/>
</dbReference>
<sequence length="253" mass="26816">MDLGLKGKKAVVTGATKGIGRKIVETLADEGVDIAICSRTAEEVEETLAVLRAKGVNAVGEAVNVRDGEAYKAWIAKAAEQLGGIDILVPNVSGGAGMDSEKNWQRNFEVDVMGSVRAVETAVPFLKKSGEGSVVFIVSTNAIETFAAPMAYNALKASLITYSKQLGQFHGKRRIRFNALSPGPIFVEGGAWDMIQTSQPDFYNATIAAHPFGRMGTAEEVARAVAFLASPAASWINGTHLIVDGGYTKGVHF</sequence>
<dbReference type="Proteomes" id="UP000216998">
    <property type="component" value="Unassembled WGS sequence"/>
</dbReference>
<accession>A0A255Z3S7</accession>
<dbReference type="AlphaFoldDB" id="A0A255Z3S7"/>
<dbReference type="GO" id="GO:0016491">
    <property type="term" value="F:oxidoreductase activity"/>
    <property type="evidence" value="ECO:0007669"/>
    <property type="project" value="UniProtKB-KW"/>
</dbReference>
<evidence type="ECO:0000313" key="3">
    <source>
        <dbReference type="EMBL" id="OYQ36147.1"/>
    </source>
</evidence>
<evidence type="ECO:0000256" key="2">
    <source>
        <dbReference type="ARBA" id="ARBA00023002"/>
    </source>
</evidence>
<name>A0A255Z3S7_9PROT</name>
<keyword evidence="4" id="KW-1185">Reference proteome</keyword>
<protein>
    <submittedName>
        <fullName evidence="3">3-ketoacyl-ACP reductase</fullName>
    </submittedName>
</protein>
<dbReference type="InterPro" id="IPR002347">
    <property type="entry name" value="SDR_fam"/>
</dbReference>
<dbReference type="InterPro" id="IPR036291">
    <property type="entry name" value="NAD(P)-bd_dom_sf"/>
</dbReference>
<evidence type="ECO:0000313" key="4">
    <source>
        <dbReference type="Proteomes" id="UP000216998"/>
    </source>
</evidence>
<dbReference type="SUPFAM" id="SSF51735">
    <property type="entry name" value="NAD(P)-binding Rossmann-fold domains"/>
    <property type="match status" value="1"/>
</dbReference>
<comment type="caution">
    <text evidence="3">The sequence shown here is derived from an EMBL/GenBank/DDBJ whole genome shotgun (WGS) entry which is preliminary data.</text>
</comment>
<dbReference type="Gene3D" id="3.40.50.720">
    <property type="entry name" value="NAD(P)-binding Rossmann-like Domain"/>
    <property type="match status" value="1"/>
</dbReference>